<reference evidence="8" key="1">
    <citation type="journal article" date="2019" name="Int. J. Syst. Evol. Microbiol.">
        <title>The Global Catalogue of Microorganisms (GCM) 10K type strain sequencing project: providing services to taxonomists for standard genome sequencing and annotation.</title>
        <authorList>
            <consortium name="The Broad Institute Genomics Platform"/>
            <consortium name="The Broad Institute Genome Sequencing Center for Infectious Disease"/>
            <person name="Wu L."/>
            <person name="Ma J."/>
        </authorList>
    </citation>
    <scope>NUCLEOTIDE SEQUENCE [LARGE SCALE GENOMIC DNA]</scope>
    <source>
        <strain evidence="8">NBRC 101365</strain>
    </source>
</reference>
<evidence type="ECO:0000256" key="1">
    <source>
        <dbReference type="ARBA" id="ARBA00004127"/>
    </source>
</evidence>
<comment type="caution">
    <text evidence="7">The sequence shown here is derived from an EMBL/GenBank/DDBJ whole genome shotgun (WGS) entry which is preliminary data.</text>
</comment>
<evidence type="ECO:0000259" key="6">
    <source>
        <dbReference type="Pfam" id="PF06803"/>
    </source>
</evidence>
<keyword evidence="2 5" id="KW-0812">Transmembrane</keyword>
<dbReference type="InterPro" id="IPR010652">
    <property type="entry name" value="DUF1232"/>
</dbReference>
<feature type="transmembrane region" description="Helical" evidence="5">
    <location>
        <begin position="101"/>
        <end position="120"/>
    </location>
</feature>
<proteinExistence type="predicted"/>
<keyword evidence="3 5" id="KW-1133">Transmembrane helix</keyword>
<gene>
    <name evidence="7" type="ORF">GCM10007874_30270</name>
</gene>
<evidence type="ECO:0000313" key="8">
    <source>
        <dbReference type="Proteomes" id="UP001156882"/>
    </source>
</evidence>
<evidence type="ECO:0000313" key="7">
    <source>
        <dbReference type="EMBL" id="GLS20010.1"/>
    </source>
</evidence>
<dbReference type="EMBL" id="BSPC01000026">
    <property type="protein sequence ID" value="GLS20010.1"/>
    <property type="molecule type" value="Genomic_DNA"/>
</dbReference>
<evidence type="ECO:0000256" key="2">
    <source>
        <dbReference type="ARBA" id="ARBA00022692"/>
    </source>
</evidence>
<accession>A0ABQ6CJE2</accession>
<comment type="subcellular location">
    <subcellularLocation>
        <location evidence="1">Endomembrane system</location>
        <topology evidence="1">Multi-pass membrane protein</topology>
    </subcellularLocation>
</comment>
<evidence type="ECO:0000256" key="5">
    <source>
        <dbReference type="SAM" id="Phobius"/>
    </source>
</evidence>
<dbReference type="RefSeq" id="WP_284313085.1">
    <property type="nucleotide sequence ID" value="NZ_BSPC01000026.1"/>
</dbReference>
<feature type="transmembrane region" description="Helical" evidence="5">
    <location>
        <begin position="62"/>
        <end position="81"/>
    </location>
</feature>
<protein>
    <recommendedName>
        <fullName evidence="6">DUF1232 domain-containing protein</fullName>
    </recommendedName>
</protein>
<dbReference type="Proteomes" id="UP001156882">
    <property type="component" value="Unassembled WGS sequence"/>
</dbReference>
<organism evidence="7 8">
    <name type="scientific">Labrys miyagiensis</name>
    <dbReference type="NCBI Taxonomy" id="346912"/>
    <lineage>
        <taxon>Bacteria</taxon>
        <taxon>Pseudomonadati</taxon>
        <taxon>Pseudomonadota</taxon>
        <taxon>Alphaproteobacteria</taxon>
        <taxon>Hyphomicrobiales</taxon>
        <taxon>Xanthobacteraceae</taxon>
        <taxon>Labrys</taxon>
    </lineage>
</organism>
<name>A0ABQ6CJE2_9HYPH</name>
<keyword evidence="4 5" id="KW-0472">Membrane</keyword>
<feature type="domain" description="DUF1232" evidence="6">
    <location>
        <begin position="31"/>
        <end position="67"/>
    </location>
</feature>
<evidence type="ECO:0000256" key="3">
    <source>
        <dbReference type="ARBA" id="ARBA00022989"/>
    </source>
</evidence>
<evidence type="ECO:0000256" key="4">
    <source>
        <dbReference type="ARBA" id="ARBA00023136"/>
    </source>
</evidence>
<sequence>MERLRHWARALKRDVLTLWIAARDPRTPWRAKLVASAVAAYALSPIDLIPDFIPIIGYLDDLVIVPLGIALAIRMIPAGLLDEYRRMAALHDRRPRSIGTAVLIGAIWLAAAALVAWWALGFLTRASA</sequence>
<feature type="transmembrane region" description="Helical" evidence="5">
    <location>
        <begin position="33"/>
        <end position="56"/>
    </location>
</feature>
<keyword evidence="8" id="KW-1185">Reference proteome</keyword>
<dbReference type="Pfam" id="PF06803">
    <property type="entry name" value="DUF1232"/>
    <property type="match status" value="1"/>
</dbReference>